<name>A0A4U6BLC5_9BRAD</name>
<dbReference type="SUPFAM" id="SSF47090">
    <property type="entry name" value="PGBD-like"/>
    <property type="match status" value="1"/>
</dbReference>
<organism evidence="4 5">
    <name type="scientific">Afipia massiliensis</name>
    <dbReference type="NCBI Taxonomy" id="211460"/>
    <lineage>
        <taxon>Bacteria</taxon>
        <taxon>Pseudomonadati</taxon>
        <taxon>Pseudomonadota</taxon>
        <taxon>Alphaproteobacteria</taxon>
        <taxon>Hyphomicrobiales</taxon>
        <taxon>Nitrobacteraceae</taxon>
        <taxon>Afipia</taxon>
    </lineage>
</organism>
<dbReference type="AlphaFoldDB" id="A0A4U6BLC5"/>
<evidence type="ECO:0000313" key="5">
    <source>
        <dbReference type="Proteomes" id="UP000034832"/>
    </source>
</evidence>
<dbReference type="Gene3D" id="1.10.101.10">
    <property type="entry name" value="PGBD-like superfamily/PGBD"/>
    <property type="match status" value="1"/>
</dbReference>
<evidence type="ECO:0000256" key="1">
    <source>
        <dbReference type="SAM" id="MobiDB-lite"/>
    </source>
</evidence>
<dbReference type="EMBL" id="LBIA02000001">
    <property type="protein sequence ID" value="TKT71100.1"/>
    <property type="molecule type" value="Genomic_DNA"/>
</dbReference>
<keyword evidence="2" id="KW-0732">Signal</keyword>
<evidence type="ECO:0000256" key="2">
    <source>
        <dbReference type="SAM" id="SignalP"/>
    </source>
</evidence>
<evidence type="ECO:0000313" key="4">
    <source>
        <dbReference type="EMBL" id="TKT71100.1"/>
    </source>
</evidence>
<proteinExistence type="predicted"/>
<comment type="caution">
    <text evidence="4">The sequence shown here is derived from an EMBL/GenBank/DDBJ whole genome shotgun (WGS) entry which is preliminary data.</text>
</comment>
<dbReference type="InterPro" id="IPR036365">
    <property type="entry name" value="PGBD-like_sf"/>
</dbReference>
<feature type="region of interest" description="Disordered" evidence="1">
    <location>
        <begin position="30"/>
        <end position="53"/>
    </location>
</feature>
<keyword evidence="5" id="KW-1185">Reference proteome</keyword>
<dbReference type="OrthoDB" id="6810892at2"/>
<protein>
    <submittedName>
        <fullName evidence="4">Peptidoglycan-binding protein</fullName>
    </submittedName>
</protein>
<dbReference type="SUPFAM" id="SSF50494">
    <property type="entry name" value="Trypsin-like serine proteases"/>
    <property type="match status" value="1"/>
</dbReference>
<accession>A0A4U6BLC5</accession>
<gene>
    <name evidence="4" type="ORF">YH63_006580</name>
</gene>
<dbReference type="STRING" id="211460.YH63_12350"/>
<feature type="domain" description="Peptidoglycan binding-like" evidence="3">
    <location>
        <begin position="69"/>
        <end position="118"/>
    </location>
</feature>
<dbReference type="Proteomes" id="UP000034832">
    <property type="component" value="Unassembled WGS sequence"/>
</dbReference>
<feature type="chain" id="PRO_5020213070" evidence="2">
    <location>
        <begin position="25"/>
        <end position="466"/>
    </location>
</feature>
<sequence>MRPFMKLPFALALMMAATLGTAVAQTPAAKQAPQAKQAPAEIKPKPVTTVPTRPAVQTPVDTAKAMEQAERLAIQSDLAWVSLYNGVISGEASDRMVSAIKAFQKDHGAKETGVLNAQERGVLSAEAKKRQDNVGWKIVSDATSGARIGLPSKLVPLIVSDVNGTKWSSTTGTIQIEFLRRKEAGATTATVAAGEKKLNARKADYSVVKPDFFVLSGSQGLKKFYIRGQTRNDEVRVLTILYDQATEGTMIPVTVAMSSAYNPFPGNVAQAGPPPRKKVEYSTGIVASTDGAIVADRQATDGCMTIAVPGYGNATRIADDETRELALLRIYGATGLKPLAMSGNGATKPNLNLTGIADPQNQGGRNSVTVVAATATPAGADDTTLSPEPALGFSGAAALDADGKFAGAVRLKPAVVAGPAGTPLPSQALLVPADAVREFLKAKGVAVATGPSDAKASVLRLVCVRK</sequence>
<dbReference type="InterPro" id="IPR036366">
    <property type="entry name" value="PGBDSf"/>
</dbReference>
<evidence type="ECO:0000259" key="3">
    <source>
        <dbReference type="Pfam" id="PF01471"/>
    </source>
</evidence>
<reference evidence="4" key="1">
    <citation type="submission" date="2019-04" db="EMBL/GenBank/DDBJ databases">
        <title>Whole genome sequencing of cave bacteria.</title>
        <authorList>
            <person name="Gan H.M."/>
            <person name="Barton H."/>
            <person name="Savka M.A."/>
        </authorList>
    </citation>
    <scope>NUCLEOTIDE SEQUENCE [LARGE SCALE GENOMIC DNA]</scope>
    <source>
        <strain evidence="4">LC387</strain>
    </source>
</reference>
<dbReference type="Pfam" id="PF01471">
    <property type="entry name" value="PG_binding_1"/>
    <property type="match status" value="1"/>
</dbReference>
<dbReference type="InterPro" id="IPR009003">
    <property type="entry name" value="Peptidase_S1_PA"/>
</dbReference>
<feature type="signal peptide" evidence="2">
    <location>
        <begin position="1"/>
        <end position="24"/>
    </location>
</feature>
<dbReference type="InterPro" id="IPR002477">
    <property type="entry name" value="Peptidoglycan-bd-like"/>
</dbReference>